<evidence type="ECO:0000313" key="1">
    <source>
        <dbReference type="EMBL" id="CAA9224473.1"/>
    </source>
</evidence>
<dbReference type="EMBL" id="CADCTR010000193">
    <property type="protein sequence ID" value="CAA9224473.1"/>
    <property type="molecule type" value="Genomic_DNA"/>
</dbReference>
<reference evidence="1" key="1">
    <citation type="submission" date="2020-02" db="EMBL/GenBank/DDBJ databases">
        <authorList>
            <person name="Meier V. D."/>
        </authorList>
    </citation>
    <scope>NUCLEOTIDE SEQUENCE</scope>
    <source>
        <strain evidence="1">AVDCRST_MAG93</strain>
    </source>
</reference>
<accession>A0A6J4HH14</accession>
<organism evidence="1">
    <name type="scientific">uncultured Chloroflexia bacterium</name>
    <dbReference type="NCBI Taxonomy" id="1672391"/>
    <lineage>
        <taxon>Bacteria</taxon>
        <taxon>Bacillati</taxon>
        <taxon>Chloroflexota</taxon>
        <taxon>Chloroflexia</taxon>
        <taxon>environmental samples</taxon>
    </lineage>
</organism>
<proteinExistence type="predicted"/>
<sequence>MASILTLRRGATVKNPTYQQLAAALETLTIEDDEHPDVWLSNEDGWAISAFAGGLLVLADDDGNEWELAGVSTQKTLEVWQQLQSGQINKIRQEGWQVR</sequence>
<gene>
    <name evidence="1" type="ORF">AVDCRST_MAG93-595</name>
</gene>
<protein>
    <submittedName>
        <fullName evidence="1">Uncharacterized protein</fullName>
    </submittedName>
</protein>
<name>A0A6J4HH14_9CHLR</name>
<dbReference type="AlphaFoldDB" id="A0A6J4HH14"/>